<gene>
    <name evidence="3" type="ORF">LKD71_13325</name>
</gene>
<comment type="caution">
    <text evidence="3">The sequence shown here is derived from an EMBL/GenBank/DDBJ whole genome shotgun (WGS) entry which is preliminary data.</text>
</comment>
<protein>
    <submittedName>
        <fullName evidence="3">Aminopeptidase</fullName>
        <ecNumber evidence="3">3.4.11.-</ecNumber>
    </submittedName>
</protein>
<evidence type="ECO:0000256" key="2">
    <source>
        <dbReference type="SAM" id="Coils"/>
    </source>
</evidence>
<keyword evidence="4" id="KW-1185">Reference proteome</keyword>
<dbReference type="PANTHER" id="PTHR34448">
    <property type="entry name" value="AMINOPEPTIDASE"/>
    <property type="match status" value="1"/>
</dbReference>
<sequence>METKNNEENGVLRERFALAMERIGEIAGEATVPEAYQPYFRRTAGFILTMEGLYGEIKNGHTEKYTLEEWQTLNWSLYQDILPEHYEKSYANPDYALEQLGETHSRLLCFLYTELRTMIVSAFEQRLEEIVVLAELFIEVYNAFEGEELPSYREIQQILYWFKSDYSELFLTERLEDQLNPDHDFAKKILMEADLSDLSYLYKYGEYISDNELKMAEYINQLSEETVQRMADVYSEGLRLYFVQSRKDLSKKKTVNVRFVIGFERMIRKAVENFRAMGLEPVIYRAAPGVRPVGYCGGIPNKQFAYDHRADEALFLDGNYNERRLGVMRTAYEKNKELAAVFAGPACQEVFGGKPFAPVDKESACHLSERQQKLALEYQNDLAQLRNRYINGEETGFTVLCFPTPEVGEKFPEIFREIIRINTLDYKKYQTIQQTIIDTLDQGVKVHVLGRGANHTDITVALHELKDPAKETIFENCVADCNIPVGEVFTSPKLAGTNGVLEVTETFLAGFYYKDLRVVFRDGMVTEYHCSNFDSEEKNLEYLKETIMNRHESLPIGEFAIGTNTTAYAVSEKYGIGDQLPVLIAEKMGPHFAVGDTCYSWGEDCPVYNPDGKEIIARDNEVSILRKEDVSKAYFGCHTDITVPYKELGAVRVIKADGSEISIIENGRFVLPVTEELNEPLDE</sequence>
<dbReference type="InterPro" id="IPR052170">
    <property type="entry name" value="M29_Exopeptidase"/>
</dbReference>
<keyword evidence="3" id="KW-0031">Aminopeptidase</keyword>
<dbReference type="GO" id="GO:0046872">
    <property type="term" value="F:metal ion binding"/>
    <property type="evidence" value="ECO:0007669"/>
    <property type="project" value="UniProtKB-KW"/>
</dbReference>
<evidence type="ECO:0000313" key="3">
    <source>
        <dbReference type="EMBL" id="MCC2190767.1"/>
    </source>
</evidence>
<dbReference type="InterPro" id="IPR000787">
    <property type="entry name" value="Peptidase_M29"/>
</dbReference>
<dbReference type="Pfam" id="PF02073">
    <property type="entry name" value="Peptidase_M29"/>
    <property type="match status" value="1"/>
</dbReference>
<accession>A0AAE3J7B6</accession>
<evidence type="ECO:0000256" key="1">
    <source>
        <dbReference type="ARBA" id="ARBA00022723"/>
    </source>
</evidence>
<dbReference type="PANTHER" id="PTHR34448:SF3">
    <property type="entry name" value="AMINOPEPTIDASE AMPS"/>
    <property type="match status" value="1"/>
</dbReference>
<keyword evidence="2" id="KW-0175">Coiled coil</keyword>
<organism evidence="3 4">
    <name type="scientific">Fusicatenibacter faecihominis</name>
    <dbReference type="NCBI Taxonomy" id="2881276"/>
    <lineage>
        <taxon>Bacteria</taxon>
        <taxon>Bacillati</taxon>
        <taxon>Bacillota</taxon>
        <taxon>Clostridia</taxon>
        <taxon>Lachnospirales</taxon>
        <taxon>Lachnospiraceae</taxon>
        <taxon>Fusicatenibacter</taxon>
    </lineage>
</organism>
<dbReference type="EC" id="3.4.11.-" evidence="3"/>
<dbReference type="AlphaFoldDB" id="A0AAE3J7B6"/>
<dbReference type="EMBL" id="JAJEPR010000027">
    <property type="protein sequence ID" value="MCC2190767.1"/>
    <property type="molecule type" value="Genomic_DNA"/>
</dbReference>
<dbReference type="GO" id="GO:0004177">
    <property type="term" value="F:aminopeptidase activity"/>
    <property type="evidence" value="ECO:0007669"/>
    <property type="project" value="UniProtKB-KW"/>
</dbReference>
<proteinExistence type="predicted"/>
<name>A0AAE3J7B6_9FIRM</name>
<feature type="coiled-coil region" evidence="2">
    <location>
        <begin position="368"/>
        <end position="395"/>
    </location>
</feature>
<keyword evidence="3" id="KW-0378">Hydrolase</keyword>
<dbReference type="RefSeq" id="WP_227615840.1">
    <property type="nucleotide sequence ID" value="NZ_JAJEPR010000027.1"/>
</dbReference>
<keyword evidence="3" id="KW-0645">Protease</keyword>
<dbReference type="GO" id="GO:0006508">
    <property type="term" value="P:proteolysis"/>
    <property type="evidence" value="ECO:0007669"/>
    <property type="project" value="InterPro"/>
</dbReference>
<keyword evidence="1" id="KW-0479">Metal-binding</keyword>
<evidence type="ECO:0000313" key="4">
    <source>
        <dbReference type="Proteomes" id="UP001197875"/>
    </source>
</evidence>
<dbReference type="Proteomes" id="UP001197875">
    <property type="component" value="Unassembled WGS sequence"/>
</dbReference>
<dbReference type="SUPFAM" id="SSF144052">
    <property type="entry name" value="Thermophilic metalloprotease-like"/>
    <property type="match status" value="1"/>
</dbReference>
<reference evidence="3 4" key="1">
    <citation type="submission" date="2021-10" db="EMBL/GenBank/DDBJ databases">
        <title>Anaerobic single-cell dispensing facilitates the cultivation of human gut bacteria.</title>
        <authorList>
            <person name="Afrizal A."/>
        </authorList>
    </citation>
    <scope>NUCLEOTIDE SEQUENCE [LARGE SCALE GENOMIC DNA]</scope>
    <source>
        <strain evidence="3 4">CLA-AA-H277</strain>
    </source>
</reference>